<comment type="caution">
    <text evidence="1">The sequence shown here is derived from an EMBL/GenBank/DDBJ whole genome shotgun (WGS) entry which is preliminary data.</text>
</comment>
<accession>A0AAE1DYA6</accession>
<sequence length="129" mass="14895">MSSVAISIRVCLTNMATAEGFLTSLVRKKTTRGVNKPACREQLDLLARTYYLIERRNSSKHQATYSPRHSEGKAWLQAFNSKRENPINDGKKQQQQNMAIQLPYAPKNKNQPNNGAFRQRLVYFWKLTH</sequence>
<proteinExistence type="predicted"/>
<organism evidence="1 2">
    <name type="scientific">Elysia crispata</name>
    <name type="common">lettuce slug</name>
    <dbReference type="NCBI Taxonomy" id="231223"/>
    <lineage>
        <taxon>Eukaryota</taxon>
        <taxon>Metazoa</taxon>
        <taxon>Spiralia</taxon>
        <taxon>Lophotrochozoa</taxon>
        <taxon>Mollusca</taxon>
        <taxon>Gastropoda</taxon>
        <taxon>Heterobranchia</taxon>
        <taxon>Euthyneura</taxon>
        <taxon>Panpulmonata</taxon>
        <taxon>Sacoglossa</taxon>
        <taxon>Placobranchoidea</taxon>
        <taxon>Plakobranchidae</taxon>
        <taxon>Elysia</taxon>
    </lineage>
</organism>
<evidence type="ECO:0000313" key="2">
    <source>
        <dbReference type="Proteomes" id="UP001283361"/>
    </source>
</evidence>
<evidence type="ECO:0000313" key="1">
    <source>
        <dbReference type="EMBL" id="KAK3786780.1"/>
    </source>
</evidence>
<protein>
    <submittedName>
        <fullName evidence="1">Uncharacterized protein</fullName>
    </submittedName>
</protein>
<dbReference type="EMBL" id="JAWDGP010001944">
    <property type="protein sequence ID" value="KAK3786780.1"/>
    <property type="molecule type" value="Genomic_DNA"/>
</dbReference>
<keyword evidence="2" id="KW-1185">Reference proteome</keyword>
<reference evidence="1" key="1">
    <citation type="journal article" date="2023" name="G3 (Bethesda)">
        <title>A reference genome for the long-term kleptoplast-retaining sea slug Elysia crispata morphotype clarki.</title>
        <authorList>
            <person name="Eastman K.E."/>
            <person name="Pendleton A.L."/>
            <person name="Shaikh M.A."/>
            <person name="Suttiyut T."/>
            <person name="Ogas R."/>
            <person name="Tomko P."/>
            <person name="Gavelis G."/>
            <person name="Widhalm J.R."/>
            <person name="Wisecaver J.H."/>
        </authorList>
    </citation>
    <scope>NUCLEOTIDE SEQUENCE</scope>
    <source>
        <strain evidence="1">ECLA1</strain>
    </source>
</reference>
<name>A0AAE1DYA6_9GAST</name>
<dbReference type="Proteomes" id="UP001283361">
    <property type="component" value="Unassembled WGS sequence"/>
</dbReference>
<dbReference type="AlphaFoldDB" id="A0AAE1DYA6"/>
<gene>
    <name evidence="1" type="ORF">RRG08_061331</name>
</gene>